<evidence type="ECO:0000313" key="3">
    <source>
        <dbReference type="EMBL" id="EKU81600.1"/>
    </source>
</evidence>
<dbReference type="AlphaFoldDB" id="K9DWB9"/>
<sequence>MILAKLSHPARVAAGCCLLALSACSNQALNHELAASREAVDQAQMAGAEVNAPANYGVAVDKLGRANAAATGHHKHDAMRLAEQAKVDANLARAKSESTQARLAAAEMAKSNQILRETINRAYPNQ</sequence>
<dbReference type="HOGENOM" id="CLU_1978884_0_0_4"/>
<feature type="chain" id="PRO_5003928477" description="DUF4398 domain-containing protein" evidence="1">
    <location>
        <begin position="29"/>
        <end position="126"/>
    </location>
</feature>
<dbReference type="PATRIC" id="fig|883126.3.peg.3466"/>
<reference evidence="3 4" key="1">
    <citation type="submission" date="2012-09" db="EMBL/GenBank/DDBJ databases">
        <title>The Genome Sequence of Massilia timonae CCUG 45783.</title>
        <authorList>
            <consortium name="The Broad Institute Genome Sequencing Platform"/>
            <person name="Earl A."/>
            <person name="Ward D."/>
            <person name="Feldgarden M."/>
            <person name="Gevers D."/>
            <person name="Huys G."/>
            <person name="Walker B."/>
            <person name="Young S.K."/>
            <person name="Zeng Q."/>
            <person name="Gargeya S."/>
            <person name="Fitzgerald M."/>
            <person name="Haas B."/>
            <person name="Abouelleil A."/>
            <person name="Alvarado L."/>
            <person name="Arachchi H.M."/>
            <person name="Berlin A.M."/>
            <person name="Chapman S.B."/>
            <person name="Goldberg J."/>
            <person name="Griggs A."/>
            <person name="Gujja S."/>
            <person name="Hansen M."/>
            <person name="Howarth C."/>
            <person name="Imamovic A."/>
            <person name="Larimer J."/>
            <person name="McCowen C."/>
            <person name="Montmayeur A."/>
            <person name="Murphy C."/>
            <person name="Neiman D."/>
            <person name="Pearson M."/>
            <person name="Priest M."/>
            <person name="Roberts A."/>
            <person name="Saif S."/>
            <person name="Shea T."/>
            <person name="Sisk P."/>
            <person name="Sykes S."/>
            <person name="Wortman J."/>
            <person name="Nusbaum C."/>
            <person name="Birren B."/>
        </authorList>
    </citation>
    <scope>NUCLEOTIDE SEQUENCE [LARGE SCALE GENOMIC DNA]</scope>
    <source>
        <strain evidence="3 4">CCUG 45783</strain>
    </source>
</reference>
<evidence type="ECO:0000256" key="1">
    <source>
        <dbReference type="SAM" id="SignalP"/>
    </source>
</evidence>
<dbReference type="InterPro" id="IPR025511">
    <property type="entry name" value="DUF4398"/>
</dbReference>
<evidence type="ECO:0000259" key="2">
    <source>
        <dbReference type="Pfam" id="PF14346"/>
    </source>
</evidence>
<gene>
    <name evidence="3" type="ORF">HMPREF9710_03440</name>
</gene>
<dbReference type="EMBL" id="AGZI01000041">
    <property type="protein sequence ID" value="EKU81600.1"/>
    <property type="molecule type" value="Genomic_DNA"/>
</dbReference>
<keyword evidence="1" id="KW-0732">Signal</keyword>
<dbReference type="STRING" id="47229.LO55_362"/>
<dbReference type="Proteomes" id="UP000009874">
    <property type="component" value="Unassembled WGS sequence"/>
</dbReference>
<accession>K9DWB9</accession>
<evidence type="ECO:0000313" key="4">
    <source>
        <dbReference type="Proteomes" id="UP000009874"/>
    </source>
</evidence>
<dbReference type="OrthoDB" id="9815390at2"/>
<dbReference type="PROSITE" id="PS51257">
    <property type="entry name" value="PROKAR_LIPOPROTEIN"/>
    <property type="match status" value="1"/>
</dbReference>
<proteinExistence type="predicted"/>
<protein>
    <recommendedName>
        <fullName evidence="2">DUF4398 domain-containing protein</fullName>
    </recommendedName>
</protein>
<dbReference type="Pfam" id="PF14346">
    <property type="entry name" value="DUF4398"/>
    <property type="match status" value="1"/>
</dbReference>
<organism evidence="3 4">
    <name type="scientific">Massilia timonae CCUG 45783</name>
    <dbReference type="NCBI Taxonomy" id="883126"/>
    <lineage>
        <taxon>Bacteria</taxon>
        <taxon>Pseudomonadati</taxon>
        <taxon>Pseudomonadota</taxon>
        <taxon>Betaproteobacteria</taxon>
        <taxon>Burkholderiales</taxon>
        <taxon>Oxalobacteraceae</taxon>
        <taxon>Telluria group</taxon>
        <taxon>Massilia</taxon>
    </lineage>
</organism>
<feature type="domain" description="DUF4398" evidence="2">
    <location>
        <begin position="32"/>
        <end position="108"/>
    </location>
</feature>
<dbReference type="Gene3D" id="1.20.1270.390">
    <property type="match status" value="1"/>
</dbReference>
<comment type="caution">
    <text evidence="3">The sequence shown here is derived from an EMBL/GenBank/DDBJ whole genome shotgun (WGS) entry which is preliminary data.</text>
</comment>
<feature type="signal peptide" evidence="1">
    <location>
        <begin position="1"/>
        <end position="28"/>
    </location>
</feature>
<dbReference type="RefSeq" id="WP_005668427.1">
    <property type="nucleotide sequence ID" value="NZ_JH992924.1"/>
</dbReference>
<name>K9DWB9_9BURK</name>
<keyword evidence="4" id="KW-1185">Reference proteome</keyword>